<dbReference type="InterPro" id="IPR036188">
    <property type="entry name" value="FAD/NAD-bd_sf"/>
</dbReference>
<name>A0AAN8IES2_TRICO</name>
<dbReference type="AlphaFoldDB" id="A0AAN8IES2"/>
<dbReference type="PRINTS" id="PR00368">
    <property type="entry name" value="FADPNR"/>
</dbReference>
<evidence type="ECO:0000256" key="11">
    <source>
        <dbReference type="ARBA" id="ARBA00047786"/>
    </source>
</evidence>
<evidence type="ECO:0000256" key="5">
    <source>
        <dbReference type="ARBA" id="ARBA00022703"/>
    </source>
</evidence>
<keyword evidence="16" id="KW-1185">Reference proteome</keyword>
<dbReference type="SUPFAM" id="SSF51905">
    <property type="entry name" value="FAD/NAD(P)-binding domain"/>
    <property type="match status" value="2"/>
</dbReference>
<dbReference type="Pfam" id="PF07992">
    <property type="entry name" value="Pyr_redox_2"/>
    <property type="match status" value="1"/>
</dbReference>
<dbReference type="Pfam" id="PF14721">
    <property type="entry name" value="AIF_C"/>
    <property type="match status" value="1"/>
</dbReference>
<feature type="domain" description="Mitochondrial apoptosis-inducing factor C-terminal" evidence="14">
    <location>
        <begin position="937"/>
        <end position="987"/>
    </location>
</feature>
<evidence type="ECO:0000256" key="3">
    <source>
        <dbReference type="ARBA" id="ARBA00006442"/>
    </source>
</evidence>
<dbReference type="Gene3D" id="3.50.50.60">
    <property type="entry name" value="FAD/NAD(P)-binding domain"/>
    <property type="match status" value="2"/>
</dbReference>
<dbReference type="InterPro" id="IPR023753">
    <property type="entry name" value="FAD/NAD-binding_dom"/>
</dbReference>
<comment type="cofactor">
    <cofactor evidence="1">
        <name>FAD</name>
        <dbReference type="ChEBI" id="CHEBI:57692"/>
    </cofactor>
</comment>
<comment type="caution">
    <text evidence="15">The sequence shown here is derived from an EMBL/GenBank/DDBJ whole genome shotgun (WGS) entry which is preliminary data.</text>
</comment>
<comment type="subcellular location">
    <subcellularLocation>
        <location evidence="2">Mitochondrion</location>
    </subcellularLocation>
</comment>
<feature type="compositionally biased region" description="Basic and acidic residues" evidence="12">
    <location>
        <begin position="458"/>
        <end position="480"/>
    </location>
</feature>
<dbReference type="GO" id="GO:0033108">
    <property type="term" value="P:mitochondrial respiratory chain complex assembly"/>
    <property type="evidence" value="ECO:0007669"/>
    <property type="project" value="TreeGrafter"/>
</dbReference>
<evidence type="ECO:0000259" key="13">
    <source>
        <dbReference type="Pfam" id="PF07992"/>
    </source>
</evidence>
<keyword evidence="10" id="KW-0496">Mitochondrion</keyword>
<dbReference type="InterPro" id="IPR027844">
    <property type="entry name" value="INTS15"/>
</dbReference>
<evidence type="ECO:0000256" key="9">
    <source>
        <dbReference type="ARBA" id="ARBA00023027"/>
    </source>
</evidence>
<dbReference type="Gene3D" id="3.30.390.30">
    <property type="match status" value="1"/>
</dbReference>
<evidence type="ECO:0000259" key="14">
    <source>
        <dbReference type="Pfam" id="PF14721"/>
    </source>
</evidence>
<sequence length="1060" mass="117240">MLETINCDAAARRINTVQAFRPMRRGGGPIHHGAPIPTTLGLAFPACVTEALIQVSKHVRLSTHGRSRPVLTKNNDLQLLIDNEIFCLSADRKGSRLSQLQEFTLINHLAHFFAERDEMNKYAYFEVLFLGREGESHVHEHRLRILYRLASYALQFPILQLYAQISLWLSKVGNSKPYAEELVAVLAEHYLKPNDSQIYEYLLPLETSCPEFTVFFVVYATRLLPINRPMAAVFASYINRNPGYFLKGFRDSPHLADIFRTEVFEKMLAYLLDLDGEPSGDREAMNFHTAVMVLLDKWNTTIKKPLDIGMLFDPKVRWSRFRCDALCIIGSKSSAACRMVISVQIGRMQSSANVCFSDIRRTSKDTGFIRDPVISIPSHTMISRLSSLNVGRCFVRVHSLRLLRTSVVAAASHHGEKGDLFSFVGAGVGVLLTVLAVAFYTDLFGTNIKSKANGPGAHAHEEGVEERHPIQEKKAEKSEPAAKTSQEQPEQPKEPEGETQPSESQSKAFSKPTATTMDSETPPPTTKRQGKAHDDGKKQDPPPMHGKKEHDEAPSDESKRSEADAGKGSSSEEGASSPVNSKEEKKKIGSSAGEEVPKSVEYLLIGAGAASYYASLAIRARHADAKVLMIGEEDHLPYNRPPLSKELWWYGDENASSSMQYEGLSGKKRDVYFEAEGFFVPPGELPSTVHGGVSLLRGHRVEKLNPDEKKAYLDDGTCISYEKCLIATGGKPKDLPELKNASDDVKKRILYLRGVDDYRTLDSICKSAKSILIVGGGFIGSELAYSIHRKYKDIKISQVVAENGNLSHVLPEFLSKKATESLRGIGVDVITGAKITAARKRGEQVEVEVNNGSKSITSDYIIVCIGIQPDTSVAEASGLELSTIQLDNRLGGVTTDAELRVRSDIWAAGDAASFYDKSLGRRRVEHWENAQVSGRLAGENMTGAGKAFWYQPAFFSKIAPQWHINAVGITDSSLPTVSVFAKDDNANESFERGVVFYKGDDGKVVGVLLLNVYGSGVDVSRRLIEEARSIDDFQQLAKLYQLYRPAEPEDEEKNEEKKAE</sequence>
<feature type="domain" description="FAD/NAD(P)-binding" evidence="13">
    <location>
        <begin position="602"/>
        <end position="934"/>
    </location>
</feature>
<evidence type="ECO:0000256" key="7">
    <source>
        <dbReference type="ARBA" id="ARBA00022946"/>
    </source>
</evidence>
<keyword evidence="8" id="KW-0560">Oxidoreductase</keyword>
<dbReference type="SMART" id="SM01353">
    <property type="entry name" value="AIF_C"/>
    <property type="match status" value="1"/>
</dbReference>
<dbReference type="SUPFAM" id="SSF55424">
    <property type="entry name" value="FAD/NAD-linked reductases, dimerisation (C-terminal) domain"/>
    <property type="match status" value="1"/>
</dbReference>
<organism evidence="15 16">
    <name type="scientific">Trichostrongylus colubriformis</name>
    <name type="common">Black scour worm</name>
    <dbReference type="NCBI Taxonomy" id="6319"/>
    <lineage>
        <taxon>Eukaryota</taxon>
        <taxon>Metazoa</taxon>
        <taxon>Ecdysozoa</taxon>
        <taxon>Nematoda</taxon>
        <taxon>Chromadorea</taxon>
        <taxon>Rhabditida</taxon>
        <taxon>Rhabditina</taxon>
        <taxon>Rhabditomorpha</taxon>
        <taxon>Strongyloidea</taxon>
        <taxon>Trichostrongylidae</taxon>
        <taxon>Trichostrongylus</taxon>
    </lineage>
</organism>
<comment type="catalytic activity">
    <reaction evidence="11">
        <text>A + NADH + H(+) = AH2 + NAD(+)</text>
        <dbReference type="Rhea" id="RHEA:11356"/>
        <dbReference type="ChEBI" id="CHEBI:13193"/>
        <dbReference type="ChEBI" id="CHEBI:15378"/>
        <dbReference type="ChEBI" id="CHEBI:17499"/>
        <dbReference type="ChEBI" id="CHEBI:57540"/>
        <dbReference type="ChEBI" id="CHEBI:57945"/>
    </reaction>
</comment>
<dbReference type="InterPro" id="IPR050446">
    <property type="entry name" value="FAD-oxidoreductase/Apoptosis"/>
</dbReference>
<evidence type="ECO:0000256" key="1">
    <source>
        <dbReference type="ARBA" id="ARBA00001974"/>
    </source>
</evidence>
<dbReference type="Proteomes" id="UP001331761">
    <property type="component" value="Unassembled WGS sequence"/>
</dbReference>
<comment type="similarity">
    <text evidence="3">Belongs to the FAD-dependent oxidoreductase family.</text>
</comment>
<dbReference type="PRINTS" id="PR00411">
    <property type="entry name" value="PNDRDTASEI"/>
</dbReference>
<keyword evidence="5" id="KW-0053">Apoptosis</keyword>
<feature type="compositionally biased region" description="Low complexity" evidence="12">
    <location>
        <begin position="566"/>
        <end position="577"/>
    </location>
</feature>
<keyword evidence="6" id="KW-0274">FAD</keyword>
<dbReference type="Pfam" id="PF14964">
    <property type="entry name" value="INTS15"/>
    <property type="match status" value="1"/>
</dbReference>
<dbReference type="InterPro" id="IPR016156">
    <property type="entry name" value="FAD/NAD-linked_Rdtase_dimer_sf"/>
</dbReference>
<keyword evidence="7" id="KW-0809">Transit peptide</keyword>
<dbReference type="GO" id="GO:0046983">
    <property type="term" value="F:protein dimerization activity"/>
    <property type="evidence" value="ECO:0007669"/>
    <property type="project" value="InterPro"/>
</dbReference>
<evidence type="ECO:0000256" key="6">
    <source>
        <dbReference type="ARBA" id="ARBA00022827"/>
    </source>
</evidence>
<evidence type="ECO:0000256" key="12">
    <source>
        <dbReference type="SAM" id="MobiDB-lite"/>
    </source>
</evidence>
<dbReference type="PANTHER" id="PTHR43557:SF4">
    <property type="entry name" value="APOPTOSIS-INDUCING FACTOR 1, MITOCHONDRIAL"/>
    <property type="match status" value="1"/>
</dbReference>
<keyword evidence="4" id="KW-0285">Flavoprotein</keyword>
<dbReference type="GO" id="GO:0005739">
    <property type="term" value="C:mitochondrion"/>
    <property type="evidence" value="ECO:0007669"/>
    <property type="project" value="UniProtKB-SubCell"/>
</dbReference>
<feature type="region of interest" description="Disordered" evidence="12">
    <location>
        <begin position="453"/>
        <end position="594"/>
    </location>
</feature>
<evidence type="ECO:0000256" key="2">
    <source>
        <dbReference type="ARBA" id="ARBA00004173"/>
    </source>
</evidence>
<protein>
    <submittedName>
        <fullName evidence="15">Uncharacterized protein</fullName>
    </submittedName>
</protein>
<evidence type="ECO:0000256" key="4">
    <source>
        <dbReference type="ARBA" id="ARBA00022630"/>
    </source>
</evidence>
<dbReference type="GO" id="GO:0016174">
    <property type="term" value="F:NAD(P)H oxidase H2O2-forming activity"/>
    <property type="evidence" value="ECO:0007669"/>
    <property type="project" value="TreeGrafter"/>
</dbReference>
<dbReference type="InterPro" id="IPR029324">
    <property type="entry name" value="AIF_C"/>
</dbReference>
<feature type="compositionally biased region" description="Polar residues" evidence="12">
    <location>
        <begin position="502"/>
        <end position="519"/>
    </location>
</feature>
<reference evidence="15 16" key="1">
    <citation type="submission" date="2019-10" db="EMBL/GenBank/DDBJ databases">
        <title>Assembly and Annotation for the nematode Trichostrongylus colubriformis.</title>
        <authorList>
            <person name="Martin J."/>
        </authorList>
    </citation>
    <scope>NUCLEOTIDE SEQUENCE [LARGE SCALE GENOMIC DNA]</scope>
    <source>
        <strain evidence="15">G859</strain>
        <tissue evidence="15">Whole worm</tissue>
    </source>
</reference>
<dbReference type="GO" id="GO:0071949">
    <property type="term" value="F:FAD binding"/>
    <property type="evidence" value="ECO:0007669"/>
    <property type="project" value="TreeGrafter"/>
</dbReference>
<feature type="compositionally biased region" description="Basic and acidic residues" evidence="12">
    <location>
        <begin position="531"/>
        <end position="565"/>
    </location>
</feature>
<accession>A0AAN8IES2</accession>
<evidence type="ECO:0000256" key="8">
    <source>
        <dbReference type="ARBA" id="ARBA00023002"/>
    </source>
</evidence>
<proteinExistence type="inferred from homology"/>
<gene>
    <name evidence="15" type="ORF">GCK32_004637</name>
</gene>
<keyword evidence="9" id="KW-0520">NAD</keyword>
<evidence type="ECO:0000256" key="10">
    <source>
        <dbReference type="ARBA" id="ARBA00023128"/>
    </source>
</evidence>
<dbReference type="EMBL" id="WIXE01018823">
    <property type="protein sequence ID" value="KAK5970576.1"/>
    <property type="molecule type" value="Genomic_DNA"/>
</dbReference>
<dbReference type="GO" id="GO:0006915">
    <property type="term" value="P:apoptotic process"/>
    <property type="evidence" value="ECO:0007669"/>
    <property type="project" value="UniProtKB-KW"/>
</dbReference>
<dbReference type="PANTHER" id="PTHR43557">
    <property type="entry name" value="APOPTOSIS-INDUCING FACTOR 1"/>
    <property type="match status" value="1"/>
</dbReference>
<evidence type="ECO:0000313" key="15">
    <source>
        <dbReference type="EMBL" id="KAK5970576.1"/>
    </source>
</evidence>
<evidence type="ECO:0000313" key="16">
    <source>
        <dbReference type="Proteomes" id="UP001331761"/>
    </source>
</evidence>